<dbReference type="InterPro" id="IPR016187">
    <property type="entry name" value="CTDL_fold"/>
</dbReference>
<evidence type="ECO:0000313" key="4">
    <source>
        <dbReference type="Proteomes" id="UP001496674"/>
    </source>
</evidence>
<dbReference type="InterPro" id="IPR051043">
    <property type="entry name" value="Sulfatase_Mod_Factor_Kinase"/>
</dbReference>
<evidence type="ECO:0000259" key="2">
    <source>
        <dbReference type="Pfam" id="PF03781"/>
    </source>
</evidence>
<sequence>MKLRILIFVFSLLSLSEVCNSQALKAVRVSTSENKGLQIVNFNGFQQPGYDLPLISVRINGECCSSLNARPADNEKAVLKGKLALSADNIKPLRTGGIVLQLSIRNISSDTITVSNIVPFGESNRHVYLTSWDKGDPLSRAFIFRPGYSPANVTLPDNSWGIGLGIVDVDNGSSVVSLSKIDKQASERISARRFETIMYPGANLVYSIWMDSYIGRWQEGLRLMFQKNMLFDVEPGTFDNTLYEREDLKWVRHGYVGHFVSAWHNYFYNNQTNAYTFDDFSHKTQQLYGGDDYMILWTGFPVLGLDQRNQWDLVRSLPGGVKKLKAISDEGLKHGMHLMSNYTPWDLPASQDQIFNSTRYENPIDGLGRISQEVGFWGTMFDTRSESGKWFQNGIDRYRKGFAIFPEGMCVPADMQNCVIGRTHAAIEYAPFLNLNRLIKPDFCIYRQAVIEKDNPRRDAALSFFNGHGVEYHLYMPLSLDWLQELYEFTGRTVRILRENTDNFSEPGWIPLIPTTTDSIWVNEWPGVNKTIYTIYSLKPEGYNDYLFEVPADTGWHYIDLWHHKELTPKRAGSKFLIKANLDPFPKKYLGTRSEANVEAIARFRSWLLIEKKGINISIQSPKGKELKIWHGSPKYDKQPVFVSNTDKSILISEVKLRENGFKGDLVIQLFDGKQLIDERVLQGTLSAGKEVPIEYFSLSKGLTSYSGKGMEAQLLREQDLLTVKMKDADEIVISLKDRKNFKPIILREPSKTFRTLETFDRYEGDFVIIARKNNVVVDSTNLNMPYGYPRLASKEETTDLAKSASQEMVYVPGGKFRFIAKHIGDWMIKYPVEDTAKVFSVKSFYMDKHPVTNVQYKQFMEATHYQPKDTENFLKHWENGKIAPGEENNPVTFVSYEDAKAYAKWVGKRLPTEKEWQYAAQGEDGRLYPWGDKMDSLKCNTGNGRLDCIGKYPQGANQLGIEELTGSVWQMTNDLYSNTCVDFIILKGGSYFTPRSSWWYVTGGALPLTFRQQWLRVSQGYERNATVGFRLVKDAN</sequence>
<dbReference type="InterPro" id="IPR042095">
    <property type="entry name" value="SUMF_sf"/>
</dbReference>
<dbReference type="RefSeq" id="WP_353331346.1">
    <property type="nucleotide sequence ID" value="NZ_AP028055.1"/>
</dbReference>
<feature type="chain" id="PRO_5047317196" description="Sulfatase-modifying factor enzyme-like domain-containing protein" evidence="1">
    <location>
        <begin position="22"/>
        <end position="1037"/>
    </location>
</feature>
<evidence type="ECO:0000256" key="1">
    <source>
        <dbReference type="SAM" id="SignalP"/>
    </source>
</evidence>
<gene>
    <name evidence="3" type="ORF">BSYN_24700</name>
</gene>
<dbReference type="SUPFAM" id="SSF56436">
    <property type="entry name" value="C-type lectin-like"/>
    <property type="match status" value="1"/>
</dbReference>
<name>A0ABN6Z6Q1_9BACE</name>
<dbReference type="PANTHER" id="PTHR23150">
    <property type="entry name" value="SULFATASE MODIFYING FACTOR 1, 2"/>
    <property type="match status" value="1"/>
</dbReference>
<reference evidence="3 4" key="1">
    <citation type="submission" date="2023-04" db="EMBL/GenBank/DDBJ databases">
        <title>Draft genome sequence of acteroides sedimenti strain YN3PY1.</title>
        <authorList>
            <person name="Yoshida N."/>
        </authorList>
    </citation>
    <scope>NUCLEOTIDE SEQUENCE [LARGE SCALE GENOMIC DNA]</scope>
    <source>
        <strain evidence="3 4">YN3PY1</strain>
    </source>
</reference>
<keyword evidence="4" id="KW-1185">Reference proteome</keyword>
<keyword evidence="1" id="KW-0732">Signal</keyword>
<feature type="domain" description="Sulfatase-modifying factor enzyme-like" evidence="2">
    <location>
        <begin position="807"/>
        <end position="1034"/>
    </location>
</feature>
<dbReference type="Pfam" id="PF03781">
    <property type="entry name" value="FGE-sulfatase"/>
    <property type="match status" value="1"/>
</dbReference>
<dbReference type="Gene3D" id="3.90.1580.10">
    <property type="entry name" value="paralog of FGE (formylglycine-generating enzyme)"/>
    <property type="match status" value="1"/>
</dbReference>
<evidence type="ECO:0000313" key="3">
    <source>
        <dbReference type="EMBL" id="BEH00206.1"/>
    </source>
</evidence>
<dbReference type="PANTHER" id="PTHR23150:SF19">
    <property type="entry name" value="FORMYLGLYCINE-GENERATING ENZYME"/>
    <property type="match status" value="1"/>
</dbReference>
<feature type="signal peptide" evidence="1">
    <location>
        <begin position="1"/>
        <end position="21"/>
    </location>
</feature>
<accession>A0ABN6Z6Q1</accession>
<proteinExistence type="predicted"/>
<dbReference type="EMBL" id="AP028055">
    <property type="protein sequence ID" value="BEH00206.1"/>
    <property type="molecule type" value="Genomic_DNA"/>
</dbReference>
<organism evidence="3 4">
    <name type="scientific">Bacteroides sedimenti</name>
    <dbReference type="NCBI Taxonomy" id="2136147"/>
    <lineage>
        <taxon>Bacteria</taxon>
        <taxon>Pseudomonadati</taxon>
        <taxon>Bacteroidota</taxon>
        <taxon>Bacteroidia</taxon>
        <taxon>Bacteroidales</taxon>
        <taxon>Bacteroidaceae</taxon>
        <taxon>Bacteroides</taxon>
    </lineage>
</organism>
<protein>
    <recommendedName>
        <fullName evidence="2">Sulfatase-modifying factor enzyme-like domain-containing protein</fullName>
    </recommendedName>
</protein>
<dbReference type="Proteomes" id="UP001496674">
    <property type="component" value="Chromosome"/>
</dbReference>
<dbReference type="InterPro" id="IPR005532">
    <property type="entry name" value="SUMF_dom"/>
</dbReference>